<comment type="caution">
    <text evidence="1">The sequence shown here is derived from an EMBL/GenBank/DDBJ whole genome shotgun (WGS) entry which is preliminary data.</text>
</comment>
<dbReference type="OrthoDB" id="1262402at2"/>
<dbReference type="Proteomes" id="UP000245627">
    <property type="component" value="Unassembled WGS sequence"/>
</dbReference>
<dbReference type="AlphaFoldDB" id="A0A2T8HNJ4"/>
<protein>
    <submittedName>
        <fullName evidence="1">Uncharacterized protein</fullName>
    </submittedName>
</protein>
<name>A0A2T8HNJ4_9SPHI</name>
<evidence type="ECO:0000313" key="2">
    <source>
        <dbReference type="Proteomes" id="UP000245627"/>
    </source>
</evidence>
<accession>A0A2T8HNJ4</accession>
<reference evidence="1 2" key="1">
    <citation type="submission" date="2018-04" db="EMBL/GenBank/DDBJ databases">
        <title>Sphingobacterium cortibacter sp. nov.</title>
        <authorList>
            <person name="Li Y."/>
        </authorList>
    </citation>
    <scope>NUCLEOTIDE SEQUENCE [LARGE SCALE GENOMIC DNA]</scope>
    <source>
        <strain evidence="1 2">2c-3</strain>
    </source>
</reference>
<proteinExistence type="predicted"/>
<organism evidence="1 2">
    <name type="scientific">Sphingobacterium corticibacter</name>
    <dbReference type="NCBI Taxonomy" id="2171749"/>
    <lineage>
        <taxon>Bacteria</taxon>
        <taxon>Pseudomonadati</taxon>
        <taxon>Bacteroidota</taxon>
        <taxon>Sphingobacteriia</taxon>
        <taxon>Sphingobacteriales</taxon>
        <taxon>Sphingobacteriaceae</taxon>
        <taxon>Sphingobacterium</taxon>
    </lineage>
</organism>
<evidence type="ECO:0000313" key="1">
    <source>
        <dbReference type="EMBL" id="PVH27007.1"/>
    </source>
</evidence>
<sequence>MSKRELKSSVDGMEDVKLVLLSAGVADMLSGEVRLLQRRLNSTKEDCVINTLIWDAEQIQGGILNVNFHVPNLTGERSDNPTAVDNTQPNIPRLHELGKVAATALDGFEGFDFSLNLRDPGQLDNHGNQWIYNIQVEYNFLRKDIT</sequence>
<dbReference type="RefSeq" id="WP_116774862.1">
    <property type="nucleotide sequence ID" value="NZ_QDKG01000001.1"/>
</dbReference>
<dbReference type="EMBL" id="QDKG01000001">
    <property type="protein sequence ID" value="PVH27007.1"/>
    <property type="molecule type" value="Genomic_DNA"/>
</dbReference>
<keyword evidence="2" id="KW-1185">Reference proteome</keyword>
<gene>
    <name evidence="1" type="ORF">DC487_05270</name>
</gene>